<reference evidence="1" key="1">
    <citation type="journal article" date="2020" name="mSystems">
        <title>Genome- and Community-Level Interaction Insights into Carbon Utilization and Element Cycling Functions of Hydrothermarchaeota in Hydrothermal Sediment.</title>
        <authorList>
            <person name="Zhou Z."/>
            <person name="Liu Y."/>
            <person name="Xu W."/>
            <person name="Pan J."/>
            <person name="Luo Z.H."/>
            <person name="Li M."/>
        </authorList>
    </citation>
    <scope>NUCLEOTIDE SEQUENCE [LARGE SCALE GENOMIC DNA]</scope>
    <source>
        <strain evidence="1">HyVt-513</strain>
    </source>
</reference>
<protein>
    <recommendedName>
        <fullName evidence="2">UspA domain-containing protein</fullName>
    </recommendedName>
</protein>
<proteinExistence type="predicted"/>
<dbReference type="Proteomes" id="UP000885722">
    <property type="component" value="Unassembled WGS sequence"/>
</dbReference>
<dbReference type="EMBL" id="DRNO01000021">
    <property type="protein sequence ID" value="HFC03284.1"/>
    <property type="molecule type" value="Genomic_DNA"/>
</dbReference>
<evidence type="ECO:0000313" key="1">
    <source>
        <dbReference type="EMBL" id="HFC03284.1"/>
    </source>
</evidence>
<gene>
    <name evidence="1" type="ORF">ENJ74_00285</name>
</gene>
<sequence>MQTRILGVCSRLEAAEELIDKCRELAECLEAGVTLLYVKEEGLFELPIYEGREATMEVAREHLESLLRSRGIDGWALLVRENDLPDQAALEAQRESSLLIVADRNDELPELLSKARRPLYVLLPGRSHSPSRGLIVLDVAGVGHRCLDLARKAEPQVSWRAYMDYQFFPTVADVGIDPVVGAMTPEILIEQESDILQTHRRNFEDFCREEGLEGLFEVGEHGVERDVLDRLESEGSDLLVIAAEDPETVLGEGAKALILSAPVDTLVCFDLPRE</sequence>
<comment type="caution">
    <text evidence="1">The sequence shown here is derived from an EMBL/GenBank/DDBJ whole genome shotgun (WGS) entry which is preliminary data.</text>
</comment>
<dbReference type="AlphaFoldDB" id="A0A7V2WLK4"/>
<dbReference type="Gene3D" id="3.40.50.12370">
    <property type="match status" value="1"/>
</dbReference>
<name>A0A7V2WLK4_9BACT</name>
<organism evidence="1">
    <name type="scientific">Nitratifractor salsuginis</name>
    <dbReference type="NCBI Taxonomy" id="269261"/>
    <lineage>
        <taxon>Bacteria</taxon>
        <taxon>Pseudomonadati</taxon>
        <taxon>Campylobacterota</taxon>
        <taxon>Epsilonproteobacteria</taxon>
        <taxon>Campylobacterales</taxon>
        <taxon>Sulfurovaceae</taxon>
        <taxon>Nitratifractor</taxon>
    </lineage>
</organism>
<evidence type="ECO:0008006" key="2">
    <source>
        <dbReference type="Google" id="ProtNLM"/>
    </source>
</evidence>
<accession>A0A7V2WLK4</accession>